<dbReference type="Proteomes" id="UP000002051">
    <property type="component" value="Unassembled WGS sequence"/>
</dbReference>
<dbReference type="Gene3D" id="2.40.50.140">
    <property type="entry name" value="Nucleic acid-binding proteins"/>
    <property type="match status" value="3"/>
</dbReference>
<dbReference type="PANTHER" id="PTHR47165:SF4">
    <property type="entry name" value="OS03G0429900 PROTEIN"/>
    <property type="match status" value="1"/>
</dbReference>
<dbReference type="CDD" id="cd04476">
    <property type="entry name" value="RPA1_DBD_C"/>
    <property type="match status" value="1"/>
</dbReference>
<dbReference type="OMA" id="CNTIPEY"/>
<feature type="domain" description="Replication protein A 70 kDa DNA-binding subunit B/D first OB fold" evidence="7">
    <location>
        <begin position="8"/>
        <end position="109"/>
    </location>
</feature>
<keyword evidence="2" id="KW-0479">Metal-binding</keyword>
<reference evidence="9 11" key="1">
    <citation type="journal article" date="2011" name="Nature">
        <title>The Medicago genome provides insight into the evolution of rhizobial symbioses.</title>
        <authorList>
            <person name="Young N.D."/>
            <person name="Debelle F."/>
            <person name="Oldroyd G.E."/>
            <person name="Geurts R."/>
            <person name="Cannon S.B."/>
            <person name="Udvardi M.K."/>
            <person name="Benedito V.A."/>
            <person name="Mayer K.F."/>
            <person name="Gouzy J."/>
            <person name="Schoof H."/>
            <person name="Van de Peer Y."/>
            <person name="Proost S."/>
            <person name="Cook D.R."/>
            <person name="Meyers B.C."/>
            <person name="Spannagl M."/>
            <person name="Cheung F."/>
            <person name="De Mita S."/>
            <person name="Krishnakumar V."/>
            <person name="Gundlach H."/>
            <person name="Zhou S."/>
            <person name="Mudge J."/>
            <person name="Bharti A.K."/>
            <person name="Murray J.D."/>
            <person name="Naoumkina M.A."/>
            <person name="Rosen B."/>
            <person name="Silverstein K.A."/>
            <person name="Tang H."/>
            <person name="Rombauts S."/>
            <person name="Zhao P.X."/>
            <person name="Zhou P."/>
            <person name="Barbe V."/>
            <person name="Bardou P."/>
            <person name="Bechner M."/>
            <person name="Bellec A."/>
            <person name="Berger A."/>
            <person name="Berges H."/>
            <person name="Bidwell S."/>
            <person name="Bisseling T."/>
            <person name="Choisne N."/>
            <person name="Couloux A."/>
            <person name="Denny R."/>
            <person name="Deshpande S."/>
            <person name="Dai X."/>
            <person name="Doyle J.J."/>
            <person name="Dudez A.M."/>
            <person name="Farmer A.D."/>
            <person name="Fouteau S."/>
            <person name="Franken C."/>
            <person name="Gibelin C."/>
            <person name="Gish J."/>
            <person name="Goldstein S."/>
            <person name="Gonzalez A.J."/>
            <person name="Green P.J."/>
            <person name="Hallab A."/>
            <person name="Hartog M."/>
            <person name="Hua A."/>
            <person name="Humphray S.J."/>
            <person name="Jeong D.H."/>
            <person name="Jing Y."/>
            <person name="Jocker A."/>
            <person name="Kenton S.M."/>
            <person name="Kim D.J."/>
            <person name="Klee K."/>
            <person name="Lai H."/>
            <person name="Lang C."/>
            <person name="Lin S."/>
            <person name="Macmil S.L."/>
            <person name="Magdelenat G."/>
            <person name="Matthews L."/>
            <person name="McCorrison J."/>
            <person name="Monaghan E.L."/>
            <person name="Mun J.H."/>
            <person name="Najar F.Z."/>
            <person name="Nicholson C."/>
            <person name="Noirot C."/>
            <person name="O'Bleness M."/>
            <person name="Paule C.R."/>
            <person name="Poulain J."/>
            <person name="Prion F."/>
            <person name="Qin B."/>
            <person name="Qu C."/>
            <person name="Retzel E.F."/>
            <person name="Riddle C."/>
            <person name="Sallet E."/>
            <person name="Samain S."/>
            <person name="Samson N."/>
            <person name="Sanders I."/>
            <person name="Saurat O."/>
            <person name="Scarpelli C."/>
            <person name="Schiex T."/>
            <person name="Segurens B."/>
            <person name="Severin A.J."/>
            <person name="Sherrier D.J."/>
            <person name="Shi R."/>
            <person name="Sims S."/>
            <person name="Singer S.R."/>
            <person name="Sinharoy S."/>
            <person name="Sterck L."/>
            <person name="Viollet A."/>
            <person name="Wang B.B."/>
            <person name="Wang K."/>
            <person name="Wang M."/>
            <person name="Wang X."/>
            <person name="Warfsmann J."/>
            <person name="Weissenbach J."/>
            <person name="White D.D."/>
            <person name="White J.D."/>
            <person name="Wiley G.B."/>
            <person name="Wincker P."/>
            <person name="Xing Y."/>
            <person name="Yang L."/>
            <person name="Yao Z."/>
            <person name="Ying F."/>
            <person name="Zhai J."/>
            <person name="Zhou L."/>
            <person name="Zuber A."/>
            <person name="Denarie J."/>
            <person name="Dixon R.A."/>
            <person name="May G.D."/>
            <person name="Schwartz D.C."/>
            <person name="Rogers J."/>
            <person name="Quetier F."/>
            <person name="Town C.D."/>
            <person name="Roe B.A."/>
        </authorList>
    </citation>
    <scope>NUCLEOTIDE SEQUENCE [LARGE SCALE GENOMIC DNA]</scope>
    <source>
        <strain evidence="9">A17</strain>
        <strain evidence="10 11">cv. Jemalong A17</strain>
    </source>
</reference>
<evidence type="ECO:0000313" key="10">
    <source>
        <dbReference type="EnsemblPlants" id="AES82241"/>
    </source>
</evidence>
<feature type="region of interest" description="Disordered" evidence="6">
    <location>
        <begin position="463"/>
        <end position="497"/>
    </location>
</feature>
<dbReference type="GO" id="GO:0000724">
    <property type="term" value="P:double-strand break repair via homologous recombination"/>
    <property type="evidence" value="ECO:0000318"/>
    <property type="project" value="GO_Central"/>
</dbReference>
<reference evidence="10" key="3">
    <citation type="submission" date="2015-04" db="UniProtKB">
        <authorList>
            <consortium name="EnsemblPlants"/>
        </authorList>
    </citation>
    <scope>IDENTIFICATION</scope>
    <source>
        <strain evidence="10">cv. Jemalong A17</strain>
    </source>
</reference>
<dbReference type="GO" id="GO:0043047">
    <property type="term" value="F:single-stranded telomeric DNA binding"/>
    <property type="evidence" value="ECO:0000318"/>
    <property type="project" value="GO_Central"/>
</dbReference>
<dbReference type="PANTHER" id="PTHR47165">
    <property type="entry name" value="OS03G0429900 PROTEIN"/>
    <property type="match status" value="1"/>
</dbReference>
<dbReference type="InterPro" id="IPR012340">
    <property type="entry name" value="NA-bd_OB-fold"/>
</dbReference>
<dbReference type="PaxDb" id="3880-AES82241"/>
<dbReference type="EnsemblPlants" id="AES82241">
    <property type="protein sequence ID" value="AES82241"/>
    <property type="gene ID" value="MTR_7g110100"/>
</dbReference>
<evidence type="ECO:0000256" key="1">
    <source>
        <dbReference type="ARBA" id="ARBA00005690"/>
    </source>
</evidence>
<reference evidence="9 11" key="2">
    <citation type="journal article" date="2014" name="BMC Genomics">
        <title>An improved genome release (version Mt4.0) for the model legume Medicago truncatula.</title>
        <authorList>
            <person name="Tang H."/>
            <person name="Krishnakumar V."/>
            <person name="Bidwell S."/>
            <person name="Rosen B."/>
            <person name="Chan A."/>
            <person name="Zhou S."/>
            <person name="Gentzbittel L."/>
            <person name="Childs K.L."/>
            <person name="Yandell M."/>
            <person name="Gundlach H."/>
            <person name="Mayer K.F."/>
            <person name="Schwartz D.C."/>
            <person name="Town C.D."/>
        </authorList>
    </citation>
    <scope>GENOME REANNOTATION</scope>
    <source>
        <strain evidence="10 11">cv. Jemalong A17</strain>
    </source>
</reference>
<keyword evidence="3" id="KW-0863">Zinc-finger</keyword>
<dbReference type="GO" id="GO:0051321">
    <property type="term" value="P:meiotic cell cycle"/>
    <property type="evidence" value="ECO:0000318"/>
    <property type="project" value="GO_Central"/>
</dbReference>
<dbReference type="STRING" id="3880.G7KTR1"/>
<name>G7KTR1_MEDTR</name>
<feature type="domain" description="Replication factor A C-terminal" evidence="8">
    <location>
        <begin position="291"/>
        <end position="402"/>
    </location>
</feature>
<dbReference type="eggNOG" id="KOG0851">
    <property type="taxonomic scope" value="Eukaryota"/>
</dbReference>
<dbReference type="InterPro" id="IPR003871">
    <property type="entry name" value="RFA1B/D_OB_1st"/>
</dbReference>
<organism evidence="9 11">
    <name type="scientific">Medicago truncatula</name>
    <name type="common">Barrel medic</name>
    <name type="synonym">Medicago tribuloides</name>
    <dbReference type="NCBI Taxonomy" id="3880"/>
    <lineage>
        <taxon>Eukaryota</taxon>
        <taxon>Viridiplantae</taxon>
        <taxon>Streptophyta</taxon>
        <taxon>Embryophyta</taxon>
        <taxon>Tracheophyta</taxon>
        <taxon>Spermatophyta</taxon>
        <taxon>Magnoliopsida</taxon>
        <taxon>eudicotyledons</taxon>
        <taxon>Gunneridae</taxon>
        <taxon>Pentapetalae</taxon>
        <taxon>rosids</taxon>
        <taxon>fabids</taxon>
        <taxon>Fabales</taxon>
        <taxon>Fabaceae</taxon>
        <taxon>Papilionoideae</taxon>
        <taxon>50 kb inversion clade</taxon>
        <taxon>NPAAA clade</taxon>
        <taxon>Hologalegina</taxon>
        <taxon>IRL clade</taxon>
        <taxon>Trifolieae</taxon>
        <taxon>Medicago</taxon>
    </lineage>
</organism>
<dbReference type="GO" id="GO:0006260">
    <property type="term" value="P:DNA replication"/>
    <property type="evidence" value="ECO:0000318"/>
    <property type="project" value="GO_Central"/>
</dbReference>
<evidence type="ECO:0000256" key="4">
    <source>
        <dbReference type="ARBA" id="ARBA00022833"/>
    </source>
</evidence>
<evidence type="ECO:0000256" key="6">
    <source>
        <dbReference type="SAM" id="MobiDB-lite"/>
    </source>
</evidence>
<dbReference type="Pfam" id="PF02721">
    <property type="entry name" value="DUF223"/>
    <property type="match status" value="1"/>
</dbReference>
<dbReference type="GO" id="GO:0003684">
    <property type="term" value="F:damaged DNA binding"/>
    <property type="evidence" value="ECO:0000318"/>
    <property type="project" value="GO_Central"/>
</dbReference>
<evidence type="ECO:0000313" key="11">
    <source>
        <dbReference type="Proteomes" id="UP000002051"/>
    </source>
</evidence>
<accession>G7KTR1</accession>
<proteinExistence type="inferred from homology"/>
<dbReference type="GO" id="GO:0008270">
    <property type="term" value="F:zinc ion binding"/>
    <property type="evidence" value="ECO:0007669"/>
    <property type="project" value="UniProtKB-KW"/>
</dbReference>
<dbReference type="HOGENOM" id="CLU_604656_0_0_1"/>
<protein>
    <submittedName>
        <fullName evidence="9">Replication factor-A carboxy-terminal domain protein</fullName>
    </submittedName>
</protein>
<dbReference type="GO" id="GO:0006289">
    <property type="term" value="P:nucleotide-excision repair"/>
    <property type="evidence" value="ECO:0000318"/>
    <property type="project" value="GO_Central"/>
</dbReference>
<sequence>MAPIITPVSSIVAGKINIKLRVRVINLWTVPDFSRPTEDNFIHLLLMDEKLGKIQATAKKTLIPKIRSLVQDGAAYEIQNVLVAHNEIRYRCTGHRWKLNLIDQTKFTKIDCNTIPEYHFEFVPFKEILESTKEDRHVDVIGRVVERDSLKEKEVLGKKSMVLDITLEDTEGNRIHCSLWDTYAIRMDAYLTVHDPNSPVIVVIHLCKLKKYYATMGISNAFYGTKLILDDDHPVVKEFLSKIDGADVEVTQGVSQITGSLIVPLAEDMLQSRMMTIEDLIESSDQCVVIVLASIIGIEAEYSWYYDACTKCAGRIKIIAGRMFCPRCNQSRNAVPRFKLHVQVMDNTGSTSFILFDRNVSNYVGKSVQDLIDSQGQGNNDKGYPSDLDVLVGKKMLFKVEITDGNLHLSWRNYGVKRTTDDPDLISQFSKRHNLKITIDDDEDCGEDVALTHAAVVSENVKMIEGGDSNKTELDQKEGEKTPCSKSGEKRSADADVSAEVGIDILGERSINKPRKLKSVKIEKAA</sequence>
<feature type="compositionally biased region" description="Basic and acidic residues" evidence="6">
    <location>
        <begin position="468"/>
        <end position="494"/>
    </location>
</feature>
<dbReference type="CDD" id="cd04480">
    <property type="entry name" value="RPA1_DBD_A_like"/>
    <property type="match status" value="1"/>
</dbReference>
<dbReference type="Pfam" id="PF08646">
    <property type="entry name" value="Rep_fac-A_C"/>
    <property type="match status" value="1"/>
</dbReference>
<dbReference type="CDD" id="cd04481">
    <property type="entry name" value="RPA1_DBD_B_like"/>
    <property type="match status" value="1"/>
</dbReference>
<dbReference type="EMBL" id="CM001223">
    <property type="protein sequence ID" value="AES82241.1"/>
    <property type="molecule type" value="Genomic_DNA"/>
</dbReference>
<dbReference type="GO" id="GO:0007004">
    <property type="term" value="P:telomere maintenance via telomerase"/>
    <property type="evidence" value="ECO:0000318"/>
    <property type="project" value="GO_Central"/>
</dbReference>
<dbReference type="AlphaFoldDB" id="G7KTR1"/>
<dbReference type="GO" id="GO:0005662">
    <property type="term" value="C:DNA replication factor A complex"/>
    <property type="evidence" value="ECO:0000318"/>
    <property type="project" value="GO_Central"/>
</dbReference>
<evidence type="ECO:0000259" key="7">
    <source>
        <dbReference type="Pfam" id="PF02721"/>
    </source>
</evidence>
<dbReference type="InterPro" id="IPR013955">
    <property type="entry name" value="Rep_factor-A_C"/>
</dbReference>
<evidence type="ECO:0000256" key="3">
    <source>
        <dbReference type="ARBA" id="ARBA00022771"/>
    </source>
</evidence>
<comment type="similarity">
    <text evidence="1">Belongs to the replication factor A protein 1 family.</text>
</comment>
<evidence type="ECO:0000256" key="2">
    <source>
        <dbReference type="ARBA" id="ARBA00022723"/>
    </source>
</evidence>
<keyword evidence="11" id="KW-1185">Reference proteome</keyword>
<evidence type="ECO:0000256" key="5">
    <source>
        <dbReference type="ARBA" id="ARBA00023125"/>
    </source>
</evidence>
<dbReference type="InterPro" id="IPR047192">
    <property type="entry name" value="Euk_RPA1_DBD_C"/>
</dbReference>
<evidence type="ECO:0000259" key="8">
    <source>
        <dbReference type="Pfam" id="PF08646"/>
    </source>
</evidence>
<evidence type="ECO:0000313" key="9">
    <source>
        <dbReference type="EMBL" id="AES82241.1"/>
    </source>
</evidence>
<keyword evidence="4" id="KW-0862">Zinc</keyword>
<gene>
    <name evidence="9" type="ordered locus">MTR_7g110100</name>
</gene>
<dbReference type="SUPFAM" id="SSF50249">
    <property type="entry name" value="Nucleic acid-binding proteins"/>
    <property type="match status" value="3"/>
</dbReference>
<keyword evidence="5" id="KW-0238">DNA-binding</keyword>